<protein>
    <submittedName>
        <fullName evidence="1">Uncharacterized protein</fullName>
    </submittedName>
</protein>
<dbReference type="Pfam" id="PF14337">
    <property type="entry name" value="Abi_alpha"/>
    <property type="match status" value="1"/>
</dbReference>
<proteinExistence type="predicted"/>
<name>W4MD16_9BACT</name>
<dbReference type="AlphaFoldDB" id="W4MD16"/>
<dbReference type="Proteomes" id="UP000019140">
    <property type="component" value="Unassembled WGS sequence"/>
</dbReference>
<evidence type="ECO:0000313" key="1">
    <source>
        <dbReference type="EMBL" id="ETX07796.1"/>
    </source>
</evidence>
<organism evidence="1 2">
    <name type="scientific">Candidatus Entotheonella gemina</name>
    <dbReference type="NCBI Taxonomy" id="1429439"/>
    <lineage>
        <taxon>Bacteria</taxon>
        <taxon>Pseudomonadati</taxon>
        <taxon>Nitrospinota/Tectimicrobiota group</taxon>
        <taxon>Candidatus Tectimicrobiota</taxon>
        <taxon>Candidatus Entotheonellia</taxon>
        <taxon>Candidatus Entotheonellales</taxon>
        <taxon>Candidatus Entotheonellaceae</taxon>
        <taxon>Candidatus Entotheonella</taxon>
    </lineage>
</organism>
<keyword evidence="2" id="KW-1185">Reference proteome</keyword>
<gene>
    <name evidence="1" type="ORF">ETSY2_09115</name>
</gene>
<dbReference type="HOGENOM" id="CLU_1746305_0_0_7"/>
<sequence length="149" mass="17168">MSTTIVELFTDSLRSFRLQNSIELFKKASIFLYECRIEPRNIPVKILSSILEFASTEEDEELIQRWIGMIASASAGEKIYPSFPKVLSELTLSEIRILDFIYEKDNVRQNNMEPDIPPKYEYISNVDCVAKTPIDSDIYIPLDIMAHPT</sequence>
<dbReference type="InterPro" id="IPR025506">
    <property type="entry name" value="Abi_alpha"/>
</dbReference>
<reference evidence="1 2" key="1">
    <citation type="journal article" date="2014" name="Nature">
        <title>An environmental bacterial taxon with a large and distinct metabolic repertoire.</title>
        <authorList>
            <person name="Wilson M.C."/>
            <person name="Mori T."/>
            <person name="Ruckert C."/>
            <person name="Uria A.R."/>
            <person name="Helf M.J."/>
            <person name="Takada K."/>
            <person name="Gernert C."/>
            <person name="Steffens U.A."/>
            <person name="Heycke N."/>
            <person name="Schmitt S."/>
            <person name="Rinke C."/>
            <person name="Helfrich E.J."/>
            <person name="Brachmann A.O."/>
            <person name="Gurgui C."/>
            <person name="Wakimoto T."/>
            <person name="Kracht M."/>
            <person name="Crusemann M."/>
            <person name="Hentschel U."/>
            <person name="Abe I."/>
            <person name="Matsunaga S."/>
            <person name="Kalinowski J."/>
            <person name="Takeyama H."/>
            <person name="Piel J."/>
        </authorList>
    </citation>
    <scope>NUCLEOTIDE SEQUENCE [LARGE SCALE GENOMIC DNA]</scope>
    <source>
        <strain evidence="2">TSY2</strain>
    </source>
</reference>
<evidence type="ECO:0000313" key="2">
    <source>
        <dbReference type="Proteomes" id="UP000019140"/>
    </source>
</evidence>
<comment type="caution">
    <text evidence="1">The sequence shown here is derived from an EMBL/GenBank/DDBJ whole genome shotgun (WGS) entry which is preliminary data.</text>
</comment>
<dbReference type="EMBL" id="AZHX01000369">
    <property type="protein sequence ID" value="ETX07796.1"/>
    <property type="molecule type" value="Genomic_DNA"/>
</dbReference>
<accession>W4MD16</accession>